<evidence type="ECO:0000256" key="2">
    <source>
        <dbReference type="ARBA" id="ARBA00022857"/>
    </source>
</evidence>
<dbReference type="Gene3D" id="3.40.50.720">
    <property type="entry name" value="NAD(P)-binding Rossmann-like Domain"/>
    <property type="match status" value="1"/>
</dbReference>
<dbReference type="InterPro" id="IPR051609">
    <property type="entry name" value="NmrA/Isoflavone_reductase-like"/>
</dbReference>
<name>A0ABR3QZ34_9PLEO</name>
<dbReference type="PANTHER" id="PTHR47706:SF4">
    <property type="entry name" value="NMRA-LIKE DOMAIN-CONTAINING PROTEIN"/>
    <property type="match status" value="1"/>
</dbReference>
<evidence type="ECO:0000259" key="4">
    <source>
        <dbReference type="Pfam" id="PF13460"/>
    </source>
</evidence>
<proteinExistence type="inferred from homology"/>
<comment type="caution">
    <text evidence="5">The sequence shown here is derived from an EMBL/GenBank/DDBJ whole genome shotgun (WGS) entry which is preliminary data.</text>
</comment>
<evidence type="ECO:0000313" key="5">
    <source>
        <dbReference type="EMBL" id="KAL1597416.1"/>
    </source>
</evidence>
<gene>
    <name evidence="5" type="ORF">SLS59_007446</name>
</gene>
<keyword evidence="6" id="KW-1185">Reference proteome</keyword>
<evidence type="ECO:0000256" key="1">
    <source>
        <dbReference type="ARBA" id="ARBA00005725"/>
    </source>
</evidence>
<dbReference type="InterPro" id="IPR036291">
    <property type="entry name" value="NAD(P)-bd_dom_sf"/>
</dbReference>
<dbReference type="InterPro" id="IPR016040">
    <property type="entry name" value="NAD(P)-bd_dom"/>
</dbReference>
<dbReference type="Proteomes" id="UP001521222">
    <property type="component" value="Unassembled WGS sequence"/>
</dbReference>
<sequence>MVVVAVFGGTGSVGKTIVEALKEDGTHEVIVLGRKVPEGENLVPTFAVDYNNVDQIAQTLDEHKVHTVISTIVMYDPVAAQSERNVIEAADKTASVKRFVQSNWGDKTPEDESLRIAPNIFREQSYSLLRTTSLEWTQFHNGLFLDYYGMPHIETHLTPLVVFVDIAHRKAALPGGAGGEKINFTYTKDLAKFVVKALSLEKWDEVLHCYSDQATLDEIVQYAEEATGDKFTIVYDSAEKLRNGEVTELPSHPYLYPYFPKPLLTGLLSMFGRWAIEGIMSYSTTGSLNEKFPEVKTKSVKEVVGAWKGH</sequence>
<feature type="domain" description="NAD(P)-binding" evidence="4">
    <location>
        <begin position="8"/>
        <end position="139"/>
    </location>
</feature>
<reference evidence="5 6" key="1">
    <citation type="submission" date="2024-02" db="EMBL/GenBank/DDBJ databases">
        <title>De novo assembly and annotation of 12 fungi associated with fruit tree decline syndrome in Ontario, Canada.</title>
        <authorList>
            <person name="Sulman M."/>
            <person name="Ellouze W."/>
            <person name="Ilyukhin E."/>
        </authorList>
    </citation>
    <scope>NUCLEOTIDE SEQUENCE [LARGE SCALE GENOMIC DNA]</scope>
    <source>
        <strain evidence="5 6">M97-236</strain>
    </source>
</reference>
<keyword evidence="2" id="KW-0521">NADP</keyword>
<evidence type="ECO:0000313" key="6">
    <source>
        <dbReference type="Proteomes" id="UP001521222"/>
    </source>
</evidence>
<dbReference type="Pfam" id="PF13460">
    <property type="entry name" value="NAD_binding_10"/>
    <property type="match status" value="1"/>
</dbReference>
<comment type="similarity">
    <text evidence="1">Belongs to the NmrA-type oxidoreductase family. Isoflavone reductase subfamily.</text>
</comment>
<evidence type="ECO:0000256" key="3">
    <source>
        <dbReference type="ARBA" id="ARBA00023002"/>
    </source>
</evidence>
<dbReference type="SUPFAM" id="SSF51735">
    <property type="entry name" value="NAD(P)-binding Rossmann-fold domains"/>
    <property type="match status" value="1"/>
</dbReference>
<dbReference type="PANTHER" id="PTHR47706">
    <property type="entry name" value="NMRA-LIKE FAMILY PROTEIN"/>
    <property type="match status" value="1"/>
</dbReference>
<dbReference type="EMBL" id="JAKIXB020000026">
    <property type="protein sequence ID" value="KAL1597416.1"/>
    <property type="molecule type" value="Genomic_DNA"/>
</dbReference>
<keyword evidence="3" id="KW-0560">Oxidoreductase</keyword>
<accession>A0ABR3QZ34</accession>
<protein>
    <recommendedName>
        <fullName evidence="4">NAD(P)-binding domain-containing protein</fullName>
    </recommendedName>
</protein>
<organism evidence="5 6">
    <name type="scientific">Nothophoma quercina</name>
    <dbReference type="NCBI Taxonomy" id="749835"/>
    <lineage>
        <taxon>Eukaryota</taxon>
        <taxon>Fungi</taxon>
        <taxon>Dikarya</taxon>
        <taxon>Ascomycota</taxon>
        <taxon>Pezizomycotina</taxon>
        <taxon>Dothideomycetes</taxon>
        <taxon>Pleosporomycetidae</taxon>
        <taxon>Pleosporales</taxon>
        <taxon>Pleosporineae</taxon>
        <taxon>Didymellaceae</taxon>
        <taxon>Nothophoma</taxon>
    </lineage>
</organism>
<dbReference type="Gene3D" id="3.90.25.10">
    <property type="entry name" value="UDP-galactose 4-epimerase, domain 1"/>
    <property type="match status" value="1"/>
</dbReference>